<sequence>MVESTYIQGYGIHYVGALSKIPKSNEKLQPLYEALTNSLEAIRLLSTKSEQGVIKIKLHYTKGLFDTYEFYSISIEDSGIGFNNDEYERLINLNDTRKGFNNKGSGRVQFLHFFDKTEYTSIFEDKSSSTGFRQRKFTLSKSPAFLRYNAIIRHDSLIETNAKSPTTTIVLSSILNDKDRKFYNELSISELKDNIINRYLPFFCENRDALPRIIIEKLSQLETLESREILPSDIPTIDKQDDIIVHYCKSSNDGKSIERIQKSEKLNIKGFKIDKSRLQKNSLKLTSKGEIAKEIKLDSMLVDDEIDGNRYLFLISGSYIDERDSDNRGALKIPTIEEFRSKSSEVSWLFGEEEIVLDDIREKANEKVLAMYEEIAKRSTQKLEEVEKLQKMFLLDPNSIKEVKIKLTDTDEDILEKVYRADAKLIARRDAEIKKRVDLLDNLDPNSPNFRDRFLEEVNELTRAIPQQNRTQLTHYVARRKLVLDLFGKILDRKLLIQNSDGRNLDEALIHNVLFQKGSDKPESSDLWIINEDFIYFSGSSERQLSKLKVNGKPVFKSEFTIEEDKYLLSLGENRKIKRPDVLLFPEEGKCIILEFKSPEVNVSDHLTQIDLYANLIRNYTQEYFQIMTFYGYLIGESIEPRDVLGRVSSYEHSYHFDYLFRPAEKVNGFDGRPNGSIYTEVIKYSTLLKRAKRRNSIFIDKL</sequence>
<organism evidence="1 2">
    <name type="scientific">Dyadobacter psychrophilus</name>
    <dbReference type="NCBI Taxonomy" id="651661"/>
    <lineage>
        <taxon>Bacteria</taxon>
        <taxon>Pseudomonadati</taxon>
        <taxon>Bacteroidota</taxon>
        <taxon>Cytophagia</taxon>
        <taxon>Cytophagales</taxon>
        <taxon>Spirosomataceae</taxon>
        <taxon>Dyadobacter</taxon>
    </lineage>
</organism>
<dbReference type="OrthoDB" id="2041081at2"/>
<dbReference type="Proteomes" id="UP000190897">
    <property type="component" value="Unassembled WGS sequence"/>
</dbReference>
<reference evidence="2" key="1">
    <citation type="submission" date="2017-02" db="EMBL/GenBank/DDBJ databases">
        <authorList>
            <person name="Varghese N."/>
            <person name="Submissions S."/>
        </authorList>
    </citation>
    <scope>NUCLEOTIDE SEQUENCE [LARGE SCALE GENOMIC DNA]</scope>
    <source>
        <strain evidence="2">DSM 22270</strain>
    </source>
</reference>
<keyword evidence="2" id="KW-1185">Reference proteome</keyword>
<evidence type="ECO:0000313" key="2">
    <source>
        <dbReference type="Proteomes" id="UP000190897"/>
    </source>
</evidence>
<evidence type="ECO:0008006" key="3">
    <source>
        <dbReference type="Google" id="ProtNLM"/>
    </source>
</evidence>
<dbReference type="RefSeq" id="WP_082212757.1">
    <property type="nucleotide sequence ID" value="NZ_FUZA01000001.1"/>
</dbReference>
<gene>
    <name evidence="1" type="ORF">SAMN05660293_00135</name>
</gene>
<dbReference type="AlphaFoldDB" id="A0A1T5B9R6"/>
<accession>A0A1T5B9R6</accession>
<proteinExistence type="predicted"/>
<dbReference type="InterPro" id="IPR036890">
    <property type="entry name" value="HATPase_C_sf"/>
</dbReference>
<protein>
    <recommendedName>
        <fullName evidence="3">Histidine kinase-, DNA gyrase B-, and HSP90-like ATPase</fullName>
    </recommendedName>
</protein>
<name>A0A1T5B9R6_9BACT</name>
<dbReference type="STRING" id="651661.SAMN05660293_00135"/>
<dbReference type="EMBL" id="FUZA01000001">
    <property type="protein sequence ID" value="SKB43623.1"/>
    <property type="molecule type" value="Genomic_DNA"/>
</dbReference>
<dbReference type="SUPFAM" id="SSF55874">
    <property type="entry name" value="ATPase domain of HSP90 chaperone/DNA topoisomerase II/histidine kinase"/>
    <property type="match status" value="1"/>
</dbReference>
<evidence type="ECO:0000313" key="1">
    <source>
        <dbReference type="EMBL" id="SKB43623.1"/>
    </source>
</evidence>